<dbReference type="EMBL" id="BQNB010021665">
    <property type="protein sequence ID" value="GJU08771.1"/>
    <property type="molecule type" value="Genomic_DNA"/>
</dbReference>
<protein>
    <recommendedName>
        <fullName evidence="4">Reverse transcriptase domain-containing protein</fullName>
    </recommendedName>
</protein>
<keyword evidence="3" id="KW-1185">Reference proteome</keyword>
<name>A0ABQ5J8C8_9ASTR</name>
<gene>
    <name evidence="2" type="ORF">Tco_1125201</name>
</gene>
<dbReference type="Proteomes" id="UP001151760">
    <property type="component" value="Unassembled WGS sequence"/>
</dbReference>
<accession>A0ABQ5J8C8</accession>
<evidence type="ECO:0000313" key="3">
    <source>
        <dbReference type="Proteomes" id="UP001151760"/>
    </source>
</evidence>
<evidence type="ECO:0000256" key="1">
    <source>
        <dbReference type="SAM" id="MobiDB-lite"/>
    </source>
</evidence>
<evidence type="ECO:0000313" key="2">
    <source>
        <dbReference type="EMBL" id="GJU08771.1"/>
    </source>
</evidence>
<feature type="compositionally biased region" description="Polar residues" evidence="1">
    <location>
        <begin position="176"/>
        <end position="186"/>
    </location>
</feature>
<reference evidence="2" key="2">
    <citation type="submission" date="2022-01" db="EMBL/GenBank/DDBJ databases">
        <authorList>
            <person name="Yamashiro T."/>
            <person name="Shiraishi A."/>
            <person name="Satake H."/>
            <person name="Nakayama K."/>
        </authorList>
    </citation>
    <scope>NUCLEOTIDE SEQUENCE</scope>
</reference>
<organism evidence="2 3">
    <name type="scientific">Tanacetum coccineum</name>
    <dbReference type="NCBI Taxonomy" id="301880"/>
    <lineage>
        <taxon>Eukaryota</taxon>
        <taxon>Viridiplantae</taxon>
        <taxon>Streptophyta</taxon>
        <taxon>Embryophyta</taxon>
        <taxon>Tracheophyta</taxon>
        <taxon>Spermatophyta</taxon>
        <taxon>Magnoliopsida</taxon>
        <taxon>eudicotyledons</taxon>
        <taxon>Gunneridae</taxon>
        <taxon>Pentapetalae</taxon>
        <taxon>asterids</taxon>
        <taxon>campanulids</taxon>
        <taxon>Asterales</taxon>
        <taxon>Asteraceae</taxon>
        <taxon>Asteroideae</taxon>
        <taxon>Anthemideae</taxon>
        <taxon>Anthemidinae</taxon>
        <taxon>Tanacetum</taxon>
    </lineage>
</organism>
<feature type="region of interest" description="Disordered" evidence="1">
    <location>
        <begin position="160"/>
        <end position="186"/>
    </location>
</feature>
<evidence type="ECO:0008006" key="4">
    <source>
        <dbReference type="Google" id="ProtNLM"/>
    </source>
</evidence>
<reference evidence="2" key="1">
    <citation type="journal article" date="2022" name="Int. J. Mol. Sci.">
        <title>Draft Genome of Tanacetum Coccineum: Genomic Comparison of Closely Related Tanacetum-Family Plants.</title>
        <authorList>
            <person name="Yamashiro T."/>
            <person name="Shiraishi A."/>
            <person name="Nakayama K."/>
            <person name="Satake H."/>
        </authorList>
    </citation>
    <scope>NUCLEOTIDE SEQUENCE</scope>
</reference>
<proteinExistence type="predicted"/>
<comment type="caution">
    <text evidence="2">The sequence shown here is derived from an EMBL/GenBank/DDBJ whole genome shotgun (WGS) entry which is preliminary data.</text>
</comment>
<sequence length="186" mass="20903">MHRHIDTGADRSFISTAFSSLINIAPTPLENCYDVELADGKLVRIDTIIRAQEYMAKGCQVFLAQIFAKKKEDKSEGTQIKDVPIVRDFPEVFPEDCPGSTPPGYRPNVIPNLLNSRAATTEARAPYRLATIPKMKELSNNFYKSFQQKRIHKALVPHLGEPVSSSQSTKDRMWSHSISEHPTTMS</sequence>